<dbReference type="RefSeq" id="WP_147298327.1">
    <property type="nucleotide sequence ID" value="NZ_QREI01000002.1"/>
</dbReference>
<reference evidence="2 3" key="1">
    <citation type="submission" date="2018-07" db="EMBL/GenBank/DDBJ databases">
        <title>Genomic Encyclopedia of Type Strains, Phase III (KMG-III): the genomes of soil and plant-associated and newly described type strains.</title>
        <authorList>
            <person name="Whitman W."/>
        </authorList>
    </citation>
    <scope>NUCLEOTIDE SEQUENCE [LARGE SCALE GENOMIC DNA]</scope>
    <source>
        <strain evidence="2 3">CECT 7948</strain>
    </source>
</reference>
<organism evidence="2 3">
    <name type="scientific">Winogradskyella pacifica</name>
    <dbReference type="NCBI Taxonomy" id="664642"/>
    <lineage>
        <taxon>Bacteria</taxon>
        <taxon>Pseudomonadati</taxon>
        <taxon>Bacteroidota</taxon>
        <taxon>Flavobacteriia</taxon>
        <taxon>Flavobacteriales</taxon>
        <taxon>Flavobacteriaceae</taxon>
        <taxon>Winogradskyella</taxon>
    </lineage>
</organism>
<proteinExistence type="predicted"/>
<sequence>MKIIIKTFLILLTITMFSCNSDDDQNTTLNGCDESYVSTEMTHTFSTANGYTNLTAAKPLEVHHYAMRILEDGVICSIGYQNPTNYTGTYTIKITNNNNGFIYEDVLSFSQTELEYHTISQVLNVEAGDFISVWRTITPGYTDINQANGTIINKMDNSAFTFPITGVNVKFLSSSFEGGGSAEYDTAIPHIALGFNAD</sequence>
<evidence type="ECO:0000256" key="1">
    <source>
        <dbReference type="SAM" id="SignalP"/>
    </source>
</evidence>
<keyword evidence="1" id="KW-0732">Signal</keyword>
<dbReference type="OrthoDB" id="1360422at2"/>
<gene>
    <name evidence="2" type="ORF">DFQ09_102268</name>
</gene>
<name>A0A3D9N1S7_9FLAO</name>
<feature type="chain" id="PRO_5017804554" evidence="1">
    <location>
        <begin position="22"/>
        <end position="198"/>
    </location>
</feature>
<dbReference type="PROSITE" id="PS51257">
    <property type="entry name" value="PROKAR_LIPOPROTEIN"/>
    <property type="match status" value="1"/>
</dbReference>
<feature type="signal peptide" evidence="1">
    <location>
        <begin position="1"/>
        <end position="21"/>
    </location>
</feature>
<keyword evidence="3" id="KW-1185">Reference proteome</keyword>
<evidence type="ECO:0000313" key="3">
    <source>
        <dbReference type="Proteomes" id="UP000256919"/>
    </source>
</evidence>
<dbReference type="EMBL" id="QREI01000002">
    <property type="protein sequence ID" value="REE25677.1"/>
    <property type="molecule type" value="Genomic_DNA"/>
</dbReference>
<dbReference type="Proteomes" id="UP000256919">
    <property type="component" value="Unassembled WGS sequence"/>
</dbReference>
<comment type="caution">
    <text evidence="2">The sequence shown here is derived from an EMBL/GenBank/DDBJ whole genome shotgun (WGS) entry which is preliminary data.</text>
</comment>
<evidence type="ECO:0000313" key="2">
    <source>
        <dbReference type="EMBL" id="REE25677.1"/>
    </source>
</evidence>
<accession>A0A3D9N1S7</accession>
<protein>
    <submittedName>
        <fullName evidence="2">Uncharacterized protein</fullName>
    </submittedName>
</protein>
<dbReference type="AlphaFoldDB" id="A0A3D9N1S7"/>